<organism evidence="3 4">
    <name type="scientific">Falsiroseomonas oleicola</name>
    <dbReference type="NCBI Taxonomy" id="2801474"/>
    <lineage>
        <taxon>Bacteria</taxon>
        <taxon>Pseudomonadati</taxon>
        <taxon>Pseudomonadota</taxon>
        <taxon>Alphaproteobacteria</taxon>
        <taxon>Acetobacterales</taxon>
        <taxon>Roseomonadaceae</taxon>
        <taxon>Falsiroseomonas</taxon>
    </lineage>
</organism>
<accession>A0ABS6HE66</accession>
<dbReference type="PANTHER" id="PTHR34474:SF2">
    <property type="entry name" value="SIGNAL TRANSDUCTION PROTEIN TRAP"/>
    <property type="match status" value="1"/>
</dbReference>
<evidence type="ECO:0000313" key="4">
    <source>
        <dbReference type="Proteomes" id="UP000689967"/>
    </source>
</evidence>
<sequence>MFFASNRFRVIPSESERFEQIWLTRESRLHEVPGFIAFHLLKGKQEEDHILYASMTMFESREAFEAWTKSDQFRRSHSSAGSSKPTTIGPPQFEGFETLQTINAPAKAAA</sequence>
<comment type="caution">
    <text evidence="3">The sequence shown here is derived from an EMBL/GenBank/DDBJ whole genome shotgun (WGS) entry which is preliminary data.</text>
</comment>
<dbReference type="RefSeq" id="WP_216878652.1">
    <property type="nucleotide sequence ID" value="NZ_JAERQM010000008.1"/>
</dbReference>
<protein>
    <submittedName>
        <fullName evidence="3">Antibiotic biosynthesis monooxygenase</fullName>
    </submittedName>
</protein>
<keyword evidence="3" id="KW-0503">Monooxygenase</keyword>
<proteinExistence type="predicted"/>
<feature type="domain" description="ABM" evidence="2">
    <location>
        <begin position="2"/>
        <end position="96"/>
    </location>
</feature>
<evidence type="ECO:0000313" key="3">
    <source>
        <dbReference type="EMBL" id="MBU8546636.1"/>
    </source>
</evidence>
<dbReference type="InterPro" id="IPR007138">
    <property type="entry name" value="ABM_dom"/>
</dbReference>
<evidence type="ECO:0000259" key="2">
    <source>
        <dbReference type="PROSITE" id="PS51725"/>
    </source>
</evidence>
<dbReference type="Pfam" id="PF03992">
    <property type="entry name" value="ABM"/>
    <property type="match status" value="1"/>
</dbReference>
<dbReference type="GO" id="GO:0004497">
    <property type="term" value="F:monooxygenase activity"/>
    <property type="evidence" value="ECO:0007669"/>
    <property type="project" value="UniProtKB-KW"/>
</dbReference>
<reference evidence="3 4" key="1">
    <citation type="submission" date="2021-01" db="EMBL/GenBank/DDBJ databases">
        <title>Roseomonas sp. nov, a bacterium isolated from an oil production mixture in Yumen Oilfield.</title>
        <authorList>
            <person name="Wu D."/>
        </authorList>
    </citation>
    <scope>NUCLEOTIDE SEQUENCE [LARGE SCALE GENOMIC DNA]</scope>
    <source>
        <strain evidence="3 4">ROY-5-3</strain>
    </source>
</reference>
<dbReference type="Proteomes" id="UP000689967">
    <property type="component" value="Unassembled WGS sequence"/>
</dbReference>
<gene>
    <name evidence="3" type="ORF">JJQ90_23150</name>
</gene>
<dbReference type="PROSITE" id="PS51725">
    <property type="entry name" value="ABM"/>
    <property type="match status" value="1"/>
</dbReference>
<keyword evidence="4" id="KW-1185">Reference proteome</keyword>
<name>A0ABS6HE66_9PROT</name>
<dbReference type="EMBL" id="JAERQM010000008">
    <property type="protein sequence ID" value="MBU8546636.1"/>
    <property type="molecule type" value="Genomic_DNA"/>
</dbReference>
<feature type="region of interest" description="Disordered" evidence="1">
    <location>
        <begin position="74"/>
        <end position="96"/>
    </location>
</feature>
<keyword evidence="3" id="KW-0560">Oxidoreductase</keyword>
<dbReference type="InterPro" id="IPR050404">
    <property type="entry name" value="Heme-degrading_MO"/>
</dbReference>
<dbReference type="PANTHER" id="PTHR34474">
    <property type="entry name" value="SIGNAL TRANSDUCTION PROTEIN TRAP"/>
    <property type="match status" value="1"/>
</dbReference>
<evidence type="ECO:0000256" key="1">
    <source>
        <dbReference type="SAM" id="MobiDB-lite"/>
    </source>
</evidence>